<dbReference type="EMBL" id="FJ822135">
    <property type="protein sequence ID" value="ACO37100.1"/>
    <property type="molecule type" value="Genomic_DNA"/>
</dbReference>
<protein>
    <recommendedName>
        <fullName evidence="3">DUF3310 domain-containing protein</fullName>
    </recommendedName>
</protein>
<organism evidence="1 2">
    <name type="scientific">Lactobacillus phage Lb338-1</name>
    <dbReference type="NCBI Taxonomy" id="2892342"/>
    <lineage>
        <taxon>Viruses</taxon>
        <taxon>Duplodnaviria</taxon>
        <taxon>Heunggongvirae</taxon>
        <taxon>Uroviricota</taxon>
        <taxon>Caudoviricetes</taxon>
        <taxon>Herelleviridae</taxon>
        <taxon>Mooreparkvirus</taxon>
        <taxon>Mooreparkvirus Lb3381</taxon>
    </lineage>
</organism>
<evidence type="ECO:0000313" key="2">
    <source>
        <dbReference type="Proteomes" id="UP000001878"/>
    </source>
</evidence>
<gene>
    <name evidence="1" type="ORF">lb338_phage_179</name>
</gene>
<dbReference type="RefSeq" id="YP_002790858.1">
    <property type="nucleotide sequence ID" value="NC_012530.1"/>
</dbReference>
<dbReference type="Proteomes" id="UP000001878">
    <property type="component" value="Segment"/>
</dbReference>
<sequence length="152" mass="17570">MLIIENVNHPEHYNKGLKLNGKPIEAIDVINMFANMEGISGDESFMLGTVIKYLSRFPYKGKRKEDLEKARWYLDKLIKLNDPEDGLCELTEDYKASIAPYNDLGHMYTISKGTVGQIKHYQDFKDIKIFIPIEGKAVFIPWAVPDCFRKLR</sequence>
<dbReference type="OrthoDB" id="26730at10239"/>
<dbReference type="KEGG" id="vg:7751034"/>
<proteinExistence type="predicted"/>
<dbReference type="InterPro" id="IPR021739">
    <property type="entry name" value="SaV-like"/>
</dbReference>
<reference evidence="1 2" key="1">
    <citation type="journal article" date="2009" name="Gene">
        <title>Genome of a virulent bacteriophage Lb338-1 that lyses the probiotic Lactobacillus paracasei cheese strain.</title>
        <authorList>
            <person name="Alemayehu D."/>
            <person name="Ross R.P."/>
            <person name="O'Sullivan O."/>
            <person name="Coffey A."/>
            <person name="Stanton C."/>
            <person name="Fitzgerald G.F."/>
            <person name="McAuliffe O."/>
        </authorList>
    </citation>
    <scope>NUCLEOTIDE SEQUENCE [LARGE SCALE GENOMIC DNA]</scope>
    <source>
        <strain evidence="1">Lb338-1</strain>
    </source>
</reference>
<evidence type="ECO:0008006" key="3">
    <source>
        <dbReference type="Google" id="ProtNLM"/>
    </source>
</evidence>
<name>C1KFT9_9CAUD</name>
<dbReference type="Pfam" id="PF11753">
    <property type="entry name" value="DUF3310"/>
    <property type="match status" value="1"/>
</dbReference>
<evidence type="ECO:0000313" key="1">
    <source>
        <dbReference type="EMBL" id="ACO37100.1"/>
    </source>
</evidence>
<accession>C1KFT9</accession>
<keyword evidence="2" id="KW-1185">Reference proteome</keyword>
<dbReference type="GeneID" id="7751034"/>